<evidence type="ECO:0000256" key="7">
    <source>
        <dbReference type="ARBA" id="ARBA00023136"/>
    </source>
</evidence>
<keyword evidence="5" id="KW-0256">Endoplasmic reticulum</keyword>
<dbReference type="PANTHER" id="PTHR48182">
    <property type="entry name" value="PROTEIN SERAC1"/>
    <property type="match status" value="1"/>
</dbReference>
<dbReference type="OrthoDB" id="5086500at2759"/>
<comment type="subcellular location">
    <subcellularLocation>
        <location evidence="2">Endoplasmic reticulum</location>
    </subcellularLocation>
    <subcellularLocation>
        <location evidence="3">Membrane</location>
    </subcellularLocation>
    <subcellularLocation>
        <location evidence="1">Mitochondrion</location>
    </subcellularLocation>
</comment>
<dbReference type="Pfam" id="PF05057">
    <property type="entry name" value="DUF676"/>
    <property type="match status" value="1"/>
</dbReference>
<dbReference type="GO" id="GO:0016020">
    <property type="term" value="C:membrane"/>
    <property type="evidence" value="ECO:0007669"/>
    <property type="project" value="UniProtKB-SubCell"/>
</dbReference>
<evidence type="ECO:0000256" key="6">
    <source>
        <dbReference type="ARBA" id="ARBA00023128"/>
    </source>
</evidence>
<dbReference type="GeneID" id="37226563"/>
<accession>A0A395GP03</accession>
<keyword evidence="6" id="KW-0496">Mitochondrion</keyword>
<evidence type="ECO:0000256" key="5">
    <source>
        <dbReference type="ARBA" id="ARBA00022824"/>
    </source>
</evidence>
<dbReference type="PANTHER" id="PTHR48182:SF2">
    <property type="entry name" value="PROTEIN SERAC1"/>
    <property type="match status" value="1"/>
</dbReference>
<sequence>MSNYGVSTWYTGEKPEVDIVFVHGLRGHREKTWTKDGHLWPKEYLPTDIENCRLMSFGYDSNVIHSSQAEITQGSLTSDARCLCALLKDERSTPESETRPLIFVAHSLGGLVCAEAVILGDRNVAGDSVNAIARYIKGIIFLGTPFAGSHLAKWGNFVRAIFNVVKKTDQKTLKTLVEDSNDLKHLGVAFPEVIRKRNETPEKVKVTFFYETLDTFGVRVVEESSSAYVGVGEVLPIRANHLDICKFASPEEDGYKLVKAKLLEIIHARDTRDSPEPRSNTINNYGNKVLNQAMRDINITSQTNTF</sequence>
<evidence type="ECO:0000313" key="9">
    <source>
        <dbReference type="EMBL" id="RAK97066.1"/>
    </source>
</evidence>
<dbReference type="InterPro" id="IPR029058">
    <property type="entry name" value="AB_hydrolase_fold"/>
</dbReference>
<dbReference type="Proteomes" id="UP000249402">
    <property type="component" value="Unassembled WGS sequence"/>
</dbReference>
<name>A0A395GP03_9EURO</name>
<dbReference type="VEuPathDB" id="FungiDB:BO80DRAFT_448750"/>
<reference evidence="9 10" key="1">
    <citation type="submission" date="2018-02" db="EMBL/GenBank/DDBJ databases">
        <title>The genomes of Aspergillus section Nigri reveals drivers in fungal speciation.</title>
        <authorList>
            <consortium name="DOE Joint Genome Institute"/>
            <person name="Vesth T.C."/>
            <person name="Nybo J."/>
            <person name="Theobald S."/>
            <person name="Brandl J."/>
            <person name="Frisvad J.C."/>
            <person name="Nielsen K.F."/>
            <person name="Lyhne E.K."/>
            <person name="Kogle M.E."/>
            <person name="Kuo A."/>
            <person name="Riley R."/>
            <person name="Clum A."/>
            <person name="Nolan M."/>
            <person name="Lipzen A."/>
            <person name="Salamov A."/>
            <person name="Henrissat B."/>
            <person name="Wiebenga A."/>
            <person name="De vries R.P."/>
            <person name="Grigoriev I.V."/>
            <person name="Mortensen U.H."/>
            <person name="Andersen M.R."/>
            <person name="Baker S.E."/>
        </authorList>
    </citation>
    <scope>NUCLEOTIDE SEQUENCE [LARGE SCALE GENOMIC DNA]</scope>
    <source>
        <strain evidence="9 10">CBS 121593</strain>
    </source>
</reference>
<dbReference type="AlphaFoldDB" id="A0A395GP03"/>
<dbReference type="InterPro" id="IPR052374">
    <property type="entry name" value="SERAC1"/>
</dbReference>
<dbReference type="GO" id="GO:0005783">
    <property type="term" value="C:endoplasmic reticulum"/>
    <property type="evidence" value="ECO:0007669"/>
    <property type="project" value="UniProtKB-SubCell"/>
</dbReference>
<evidence type="ECO:0000259" key="8">
    <source>
        <dbReference type="Pfam" id="PF05057"/>
    </source>
</evidence>
<dbReference type="InterPro" id="IPR007751">
    <property type="entry name" value="DUF676_lipase-like"/>
</dbReference>
<evidence type="ECO:0000256" key="2">
    <source>
        <dbReference type="ARBA" id="ARBA00004240"/>
    </source>
</evidence>
<evidence type="ECO:0000313" key="10">
    <source>
        <dbReference type="Proteomes" id="UP000249402"/>
    </source>
</evidence>
<evidence type="ECO:0000256" key="1">
    <source>
        <dbReference type="ARBA" id="ARBA00004173"/>
    </source>
</evidence>
<keyword evidence="7" id="KW-0472">Membrane</keyword>
<feature type="domain" description="DUF676" evidence="8">
    <location>
        <begin position="19"/>
        <end position="216"/>
    </location>
</feature>
<gene>
    <name evidence="9" type="ORF">BO80DRAFT_448750</name>
</gene>
<protein>
    <recommendedName>
        <fullName evidence="8">DUF676 domain-containing protein</fullName>
    </recommendedName>
</protein>
<dbReference type="EMBL" id="KZ824467">
    <property type="protein sequence ID" value="RAK97066.1"/>
    <property type="molecule type" value="Genomic_DNA"/>
</dbReference>
<dbReference type="RefSeq" id="XP_025571394.1">
    <property type="nucleotide sequence ID" value="XM_025721698.1"/>
</dbReference>
<comment type="similarity">
    <text evidence="4">Belongs to the putative lipase ROG1 family.</text>
</comment>
<organism evidence="9 10">
    <name type="scientific">Aspergillus ibericus CBS 121593</name>
    <dbReference type="NCBI Taxonomy" id="1448316"/>
    <lineage>
        <taxon>Eukaryota</taxon>
        <taxon>Fungi</taxon>
        <taxon>Dikarya</taxon>
        <taxon>Ascomycota</taxon>
        <taxon>Pezizomycotina</taxon>
        <taxon>Eurotiomycetes</taxon>
        <taxon>Eurotiomycetidae</taxon>
        <taxon>Eurotiales</taxon>
        <taxon>Aspergillaceae</taxon>
        <taxon>Aspergillus</taxon>
        <taxon>Aspergillus subgen. Circumdati</taxon>
    </lineage>
</organism>
<dbReference type="SUPFAM" id="SSF53474">
    <property type="entry name" value="alpha/beta-Hydrolases"/>
    <property type="match status" value="1"/>
</dbReference>
<proteinExistence type="inferred from homology"/>
<dbReference type="GO" id="GO:0005739">
    <property type="term" value="C:mitochondrion"/>
    <property type="evidence" value="ECO:0007669"/>
    <property type="project" value="UniProtKB-SubCell"/>
</dbReference>
<keyword evidence="10" id="KW-1185">Reference proteome</keyword>
<evidence type="ECO:0000256" key="4">
    <source>
        <dbReference type="ARBA" id="ARBA00007920"/>
    </source>
</evidence>
<dbReference type="Gene3D" id="3.40.50.1820">
    <property type="entry name" value="alpha/beta hydrolase"/>
    <property type="match status" value="1"/>
</dbReference>
<evidence type="ECO:0000256" key="3">
    <source>
        <dbReference type="ARBA" id="ARBA00004370"/>
    </source>
</evidence>